<dbReference type="Proteomes" id="UP001164539">
    <property type="component" value="Chromosome 8"/>
</dbReference>
<evidence type="ECO:0000313" key="2">
    <source>
        <dbReference type="Proteomes" id="UP001164539"/>
    </source>
</evidence>
<keyword evidence="1" id="KW-0575">Peroxidase</keyword>
<keyword evidence="2" id="KW-1185">Reference proteome</keyword>
<protein>
    <submittedName>
        <fullName evidence="1">Glutathione peroxidase</fullName>
    </submittedName>
</protein>
<organism evidence="1 2">
    <name type="scientific">Melia azedarach</name>
    <name type="common">Chinaberry tree</name>
    <dbReference type="NCBI Taxonomy" id="155640"/>
    <lineage>
        <taxon>Eukaryota</taxon>
        <taxon>Viridiplantae</taxon>
        <taxon>Streptophyta</taxon>
        <taxon>Embryophyta</taxon>
        <taxon>Tracheophyta</taxon>
        <taxon>Spermatophyta</taxon>
        <taxon>Magnoliopsida</taxon>
        <taxon>eudicotyledons</taxon>
        <taxon>Gunneridae</taxon>
        <taxon>Pentapetalae</taxon>
        <taxon>rosids</taxon>
        <taxon>malvids</taxon>
        <taxon>Sapindales</taxon>
        <taxon>Meliaceae</taxon>
        <taxon>Melia</taxon>
    </lineage>
</organism>
<keyword evidence="1" id="KW-0560">Oxidoreductase</keyword>
<name>A0ACC1XP80_MELAZ</name>
<sequence length="120" mass="13438">MSFDAKGNDVSLSIYKGKVLSIVNVASECGFTDSNYTELNQLYAKYKDQGSEILAFPCNQFGGQERGSNEQILEVARTRFKAEFPIFGKAIAGLISLLYYFSISFFFKEKPSTILLVCLF</sequence>
<accession>A0ACC1XP80</accession>
<gene>
    <name evidence="1" type="ORF">OWV82_014412</name>
</gene>
<comment type="caution">
    <text evidence="1">The sequence shown here is derived from an EMBL/GenBank/DDBJ whole genome shotgun (WGS) entry which is preliminary data.</text>
</comment>
<evidence type="ECO:0000313" key="1">
    <source>
        <dbReference type="EMBL" id="KAJ4712110.1"/>
    </source>
</evidence>
<dbReference type="EMBL" id="CM051401">
    <property type="protein sequence ID" value="KAJ4712110.1"/>
    <property type="molecule type" value="Genomic_DNA"/>
</dbReference>
<reference evidence="1 2" key="1">
    <citation type="journal article" date="2023" name="Science">
        <title>Complex scaffold remodeling in plant triterpene biosynthesis.</title>
        <authorList>
            <person name="De La Pena R."/>
            <person name="Hodgson H."/>
            <person name="Liu J.C."/>
            <person name="Stephenson M.J."/>
            <person name="Martin A.C."/>
            <person name="Owen C."/>
            <person name="Harkess A."/>
            <person name="Leebens-Mack J."/>
            <person name="Jimenez L.E."/>
            <person name="Osbourn A."/>
            <person name="Sattely E.S."/>
        </authorList>
    </citation>
    <scope>NUCLEOTIDE SEQUENCE [LARGE SCALE GENOMIC DNA]</scope>
    <source>
        <strain evidence="2">cv. JPN11</strain>
        <tissue evidence="1">Leaf</tissue>
    </source>
</reference>
<proteinExistence type="predicted"/>